<sequence>MRNKGIKALSVLLVIGAFILVGVGCKNTKKLSEDNLEKKEITIGVSPGPYNVLFNDAIKPILEKEGYTIKEIEFSDLLQSEVALTEESVDFNVAQHTSYAENYNKEKNGDLTPIVPIPTVPAGIFSENHKSLDEVKEGSKVAIPKDPSNAARAFRLLEKAGWIKTKEGVDKATLTLNDIEENIYGIEIIEMESSQIPRVLQDLDFGILPGSVVYLANMDPEKSILSEDVSKNLELVVVVSEKNKDSNWAKAIVDAYKSDEFKAYMEEHNKNNYWFIPEELR</sequence>
<evidence type="ECO:0000256" key="3">
    <source>
        <dbReference type="ARBA" id="ARBA00022729"/>
    </source>
</evidence>
<dbReference type="Proteomes" id="UP000640335">
    <property type="component" value="Unassembled WGS sequence"/>
</dbReference>
<keyword evidence="3" id="KW-0732">Signal</keyword>
<evidence type="ECO:0000256" key="6">
    <source>
        <dbReference type="ARBA" id="ARBA00023288"/>
    </source>
</evidence>
<evidence type="ECO:0000256" key="4">
    <source>
        <dbReference type="ARBA" id="ARBA00023136"/>
    </source>
</evidence>
<proteinExistence type="inferred from homology"/>
<dbReference type="Pfam" id="PF03180">
    <property type="entry name" value="Lipoprotein_9"/>
    <property type="match status" value="1"/>
</dbReference>
<keyword evidence="4" id="KW-0472">Membrane</keyword>
<reference evidence="7 8" key="1">
    <citation type="submission" date="2020-08" db="EMBL/GenBank/DDBJ databases">
        <title>A Genomic Blueprint of the Chicken Gut Microbiome.</title>
        <authorList>
            <person name="Gilroy R."/>
            <person name="Ravi A."/>
            <person name="Getino M."/>
            <person name="Pursley I."/>
            <person name="Horton D.L."/>
            <person name="Alikhan N.-F."/>
            <person name="Baker D."/>
            <person name="Gharbi K."/>
            <person name="Hall N."/>
            <person name="Watson M."/>
            <person name="Adriaenssens E.M."/>
            <person name="Foster-Nyarko E."/>
            <person name="Jarju S."/>
            <person name="Secka A."/>
            <person name="Antonio M."/>
            <person name="Oren A."/>
            <person name="Chaudhuri R."/>
            <person name="La Ragione R.M."/>
            <person name="Hildebrand F."/>
            <person name="Pallen M.J."/>
        </authorList>
    </citation>
    <scope>NUCLEOTIDE SEQUENCE [LARGE SCALE GENOMIC DNA]</scope>
    <source>
        <strain evidence="7 8">Sa3CUN1</strain>
    </source>
</reference>
<organism evidence="7 8">
    <name type="scientific">Clostridium gallinarum</name>
    <dbReference type="NCBI Taxonomy" id="2762246"/>
    <lineage>
        <taxon>Bacteria</taxon>
        <taxon>Bacillati</taxon>
        <taxon>Bacillota</taxon>
        <taxon>Clostridia</taxon>
        <taxon>Eubacteriales</taxon>
        <taxon>Clostridiaceae</taxon>
        <taxon>Clostridium</taxon>
    </lineage>
</organism>
<dbReference type="SUPFAM" id="SSF53850">
    <property type="entry name" value="Periplasmic binding protein-like II"/>
    <property type="match status" value="1"/>
</dbReference>
<dbReference type="Gene3D" id="3.40.190.10">
    <property type="entry name" value="Periplasmic binding protein-like II"/>
    <property type="match status" value="2"/>
</dbReference>
<name>A0ABR8PZK2_9CLOT</name>
<dbReference type="InterPro" id="IPR004872">
    <property type="entry name" value="Lipoprotein_NlpA"/>
</dbReference>
<evidence type="ECO:0000313" key="8">
    <source>
        <dbReference type="Proteomes" id="UP000640335"/>
    </source>
</evidence>
<comment type="similarity">
    <text evidence="2">Belongs to the NlpA lipoprotein family.</text>
</comment>
<accession>A0ABR8PZK2</accession>
<comment type="caution">
    <text evidence="7">The sequence shown here is derived from an EMBL/GenBank/DDBJ whole genome shotgun (WGS) entry which is preliminary data.</text>
</comment>
<keyword evidence="8" id="KW-1185">Reference proteome</keyword>
<dbReference type="PANTHER" id="PTHR30429">
    <property type="entry name" value="D-METHIONINE-BINDING LIPOPROTEIN METQ"/>
    <property type="match status" value="1"/>
</dbReference>
<evidence type="ECO:0000256" key="1">
    <source>
        <dbReference type="ARBA" id="ARBA00004635"/>
    </source>
</evidence>
<dbReference type="PROSITE" id="PS51257">
    <property type="entry name" value="PROKAR_LIPOPROTEIN"/>
    <property type="match status" value="1"/>
</dbReference>
<dbReference type="PANTHER" id="PTHR30429:SF0">
    <property type="entry name" value="METHIONINE-BINDING LIPOPROTEIN METQ"/>
    <property type="match status" value="1"/>
</dbReference>
<keyword evidence="5" id="KW-0564">Palmitate</keyword>
<evidence type="ECO:0000313" key="7">
    <source>
        <dbReference type="EMBL" id="MBD7913602.1"/>
    </source>
</evidence>
<dbReference type="EMBL" id="JACSQZ010000001">
    <property type="protein sequence ID" value="MBD7913602.1"/>
    <property type="molecule type" value="Genomic_DNA"/>
</dbReference>
<comment type="subcellular location">
    <subcellularLocation>
        <location evidence="1">Membrane</location>
        <topology evidence="1">Lipid-anchor</topology>
    </subcellularLocation>
</comment>
<protein>
    <submittedName>
        <fullName evidence="7">Metal ABC transporter substrate-binding protein</fullName>
    </submittedName>
</protein>
<dbReference type="RefSeq" id="WP_191747405.1">
    <property type="nucleotide sequence ID" value="NZ_JACSQZ010000001.1"/>
</dbReference>
<evidence type="ECO:0000256" key="5">
    <source>
        <dbReference type="ARBA" id="ARBA00023139"/>
    </source>
</evidence>
<gene>
    <name evidence="7" type="ORF">H9660_00425</name>
</gene>
<keyword evidence="6" id="KW-0449">Lipoprotein</keyword>
<evidence type="ECO:0000256" key="2">
    <source>
        <dbReference type="ARBA" id="ARBA00008973"/>
    </source>
</evidence>